<dbReference type="AlphaFoldDB" id="A0A1H4H223"/>
<organism evidence="1 2">
    <name type="scientific">Thalassobacillus cyri</name>
    <dbReference type="NCBI Taxonomy" id="571932"/>
    <lineage>
        <taxon>Bacteria</taxon>
        <taxon>Bacillati</taxon>
        <taxon>Bacillota</taxon>
        <taxon>Bacilli</taxon>
        <taxon>Bacillales</taxon>
        <taxon>Bacillaceae</taxon>
        <taxon>Thalassobacillus</taxon>
    </lineage>
</organism>
<dbReference type="OrthoDB" id="395750at2"/>
<proteinExistence type="predicted"/>
<accession>A0A1H4H223</accession>
<dbReference type="InterPro" id="IPR006427">
    <property type="entry name" value="Portal_HK97"/>
</dbReference>
<protein>
    <submittedName>
        <fullName evidence="1">Phage portal protein, HK97 family</fullName>
    </submittedName>
</protein>
<dbReference type="Pfam" id="PF04860">
    <property type="entry name" value="Phage_portal"/>
    <property type="match status" value="1"/>
</dbReference>
<dbReference type="STRING" id="571932.SAMN05421743_12145"/>
<evidence type="ECO:0000313" key="2">
    <source>
        <dbReference type="Proteomes" id="UP000198584"/>
    </source>
</evidence>
<dbReference type="Proteomes" id="UP000198584">
    <property type="component" value="Unassembled WGS sequence"/>
</dbReference>
<gene>
    <name evidence="1" type="ORF">SAMN05421743_12145</name>
</gene>
<dbReference type="RefSeq" id="WP_093046472.1">
    <property type="nucleotide sequence ID" value="NZ_FNQR01000021.1"/>
</dbReference>
<sequence>MGLKELFGYTSSETDTSSLQTVWVDLGVEYHYKNLAIQSCINLIANTLIRSKFRTFEKGKEKKSHNYYLFNVQPNQNQNSSEFFHEFVSKLVLENECLVVMQNKRLYVAESFDVKEYALFENIYKNVTIKNYQLSRSFMESEVFHFKLNNDRIKNVIDSMYASYGKLLTSAMNYYKRSNALRAKLKMRGIRSAKNEDQKKLEDMFNEQLKRFMTAENSAVLPEQEGRELEEMQSMSNSGRTSRDIRAIVDDIFDFVSMGFNIPKGLLKGDLADIEGQTDNFLMFCIEPIAELIEDEINRKFYTKEEYLARTYMKIDTSLIKYVDPVKLANALEKFLSSGTHSVNDNKRLIDEEPIDEPWAEEYFITKNYEEINKFLKGGEGK</sequence>
<dbReference type="NCBIfam" id="TIGR01537">
    <property type="entry name" value="portal_HK97"/>
    <property type="match status" value="1"/>
</dbReference>
<keyword evidence="2" id="KW-1185">Reference proteome</keyword>
<name>A0A1H4H223_9BACI</name>
<reference evidence="1 2" key="1">
    <citation type="submission" date="2016-10" db="EMBL/GenBank/DDBJ databases">
        <authorList>
            <person name="de Groot N.N."/>
        </authorList>
    </citation>
    <scope>NUCLEOTIDE SEQUENCE [LARGE SCALE GENOMIC DNA]</scope>
    <source>
        <strain evidence="1 2">CCM7597</strain>
    </source>
</reference>
<evidence type="ECO:0000313" key="1">
    <source>
        <dbReference type="EMBL" id="SEB15796.1"/>
    </source>
</evidence>
<dbReference type="EMBL" id="FNQR01000021">
    <property type="protein sequence ID" value="SEB15796.1"/>
    <property type="molecule type" value="Genomic_DNA"/>
</dbReference>
<dbReference type="InterPro" id="IPR006944">
    <property type="entry name" value="Phage/GTA_portal"/>
</dbReference>